<evidence type="ECO:0000256" key="4">
    <source>
        <dbReference type="RuleBase" id="RU000499"/>
    </source>
</evidence>
<dbReference type="PIRSF" id="PIRSF000303">
    <property type="entry name" value="Glutathion_perox"/>
    <property type="match status" value="1"/>
</dbReference>
<evidence type="ECO:0000259" key="6">
    <source>
        <dbReference type="PROSITE" id="PS51352"/>
    </source>
</evidence>
<organism evidence="7 8">
    <name type="scientific">Acidicapsa dinghuensis</name>
    <dbReference type="NCBI Taxonomy" id="2218256"/>
    <lineage>
        <taxon>Bacteria</taxon>
        <taxon>Pseudomonadati</taxon>
        <taxon>Acidobacteriota</taxon>
        <taxon>Terriglobia</taxon>
        <taxon>Terriglobales</taxon>
        <taxon>Acidobacteriaceae</taxon>
        <taxon>Acidicapsa</taxon>
    </lineage>
</organism>
<keyword evidence="3 4" id="KW-0560">Oxidoreductase</keyword>
<accession>A0ABW1EDK8</accession>
<dbReference type="InterPro" id="IPR036249">
    <property type="entry name" value="Thioredoxin-like_sf"/>
</dbReference>
<sequence length="191" mass="21070">MRISLPTRRVFQFAASLALSCAIAASAAPKSIYDFTLKSIDGQPTPLSGYHGKVVLLVNVASRCGFTPQYTALESVYEKYKNRGLVIVGVPANNFAGQEPGTNEEIKTFCTRKYNVSFPMMSKLSVKGDDKTPLYQFLTSTEEDPKFGGEIQWNFTKFLFDRNGNPVARFEPKVTPDSPEVISAIESALSH</sequence>
<name>A0ABW1EDK8_9BACT</name>
<dbReference type="PRINTS" id="PR01011">
    <property type="entry name" value="GLUTPROXDASE"/>
</dbReference>
<keyword evidence="2 4" id="KW-0575">Peroxidase</keyword>
<feature type="chain" id="PRO_5047382598" description="Glutathione peroxidase" evidence="5">
    <location>
        <begin position="28"/>
        <end position="191"/>
    </location>
</feature>
<dbReference type="Gene3D" id="3.40.30.10">
    <property type="entry name" value="Glutaredoxin"/>
    <property type="match status" value="1"/>
</dbReference>
<dbReference type="PANTHER" id="PTHR11592">
    <property type="entry name" value="GLUTATHIONE PEROXIDASE"/>
    <property type="match status" value="1"/>
</dbReference>
<feature type="signal peptide" evidence="5">
    <location>
        <begin position="1"/>
        <end position="27"/>
    </location>
</feature>
<dbReference type="GO" id="GO:0004601">
    <property type="term" value="F:peroxidase activity"/>
    <property type="evidence" value="ECO:0007669"/>
    <property type="project" value="UniProtKB-KW"/>
</dbReference>
<dbReference type="PROSITE" id="PS51257">
    <property type="entry name" value="PROKAR_LIPOPROTEIN"/>
    <property type="match status" value="1"/>
</dbReference>
<dbReference type="PROSITE" id="PS51355">
    <property type="entry name" value="GLUTATHIONE_PEROXID_3"/>
    <property type="match status" value="1"/>
</dbReference>
<dbReference type="InterPro" id="IPR029759">
    <property type="entry name" value="GPX_AS"/>
</dbReference>
<evidence type="ECO:0000313" key="7">
    <source>
        <dbReference type="EMBL" id="MFC5861917.1"/>
    </source>
</evidence>
<dbReference type="PROSITE" id="PS00460">
    <property type="entry name" value="GLUTATHIONE_PEROXID_1"/>
    <property type="match status" value="1"/>
</dbReference>
<protein>
    <recommendedName>
        <fullName evidence="4">Glutathione peroxidase</fullName>
    </recommendedName>
</protein>
<feature type="domain" description="Thioredoxin" evidence="6">
    <location>
        <begin position="26"/>
        <end position="190"/>
    </location>
</feature>
<dbReference type="Pfam" id="PF00255">
    <property type="entry name" value="GSHPx"/>
    <property type="match status" value="1"/>
</dbReference>
<keyword evidence="8" id="KW-1185">Reference proteome</keyword>
<dbReference type="RefSeq" id="WP_263337746.1">
    <property type="nucleotide sequence ID" value="NZ_JAGSYH010000004.1"/>
</dbReference>
<evidence type="ECO:0000313" key="8">
    <source>
        <dbReference type="Proteomes" id="UP001596091"/>
    </source>
</evidence>
<comment type="caution">
    <text evidence="7">The sequence shown here is derived from an EMBL/GenBank/DDBJ whole genome shotgun (WGS) entry which is preliminary data.</text>
</comment>
<reference evidence="8" key="1">
    <citation type="journal article" date="2019" name="Int. J. Syst. Evol. Microbiol.">
        <title>The Global Catalogue of Microorganisms (GCM) 10K type strain sequencing project: providing services to taxonomists for standard genome sequencing and annotation.</title>
        <authorList>
            <consortium name="The Broad Institute Genomics Platform"/>
            <consortium name="The Broad Institute Genome Sequencing Center for Infectious Disease"/>
            <person name="Wu L."/>
            <person name="Ma J."/>
        </authorList>
    </citation>
    <scope>NUCLEOTIDE SEQUENCE [LARGE SCALE GENOMIC DNA]</scope>
    <source>
        <strain evidence="8">JCM 4087</strain>
    </source>
</reference>
<dbReference type="PROSITE" id="PS51352">
    <property type="entry name" value="THIOREDOXIN_2"/>
    <property type="match status" value="1"/>
</dbReference>
<proteinExistence type="inferred from homology"/>
<dbReference type="Proteomes" id="UP001596091">
    <property type="component" value="Unassembled WGS sequence"/>
</dbReference>
<evidence type="ECO:0000256" key="1">
    <source>
        <dbReference type="ARBA" id="ARBA00006926"/>
    </source>
</evidence>
<dbReference type="InterPro" id="IPR000889">
    <property type="entry name" value="Glutathione_peroxidase"/>
</dbReference>
<dbReference type="EMBL" id="JBHSPH010000002">
    <property type="protein sequence ID" value="MFC5861917.1"/>
    <property type="molecule type" value="Genomic_DNA"/>
</dbReference>
<dbReference type="CDD" id="cd00340">
    <property type="entry name" value="GSH_Peroxidase"/>
    <property type="match status" value="1"/>
</dbReference>
<keyword evidence="5" id="KW-0732">Signal</keyword>
<evidence type="ECO:0000256" key="3">
    <source>
        <dbReference type="ARBA" id="ARBA00023002"/>
    </source>
</evidence>
<evidence type="ECO:0000256" key="2">
    <source>
        <dbReference type="ARBA" id="ARBA00022559"/>
    </source>
</evidence>
<gene>
    <name evidence="7" type="ORF">ACFPT7_06400</name>
</gene>
<dbReference type="SUPFAM" id="SSF52833">
    <property type="entry name" value="Thioredoxin-like"/>
    <property type="match status" value="1"/>
</dbReference>
<dbReference type="InterPro" id="IPR013766">
    <property type="entry name" value="Thioredoxin_domain"/>
</dbReference>
<evidence type="ECO:0000256" key="5">
    <source>
        <dbReference type="SAM" id="SignalP"/>
    </source>
</evidence>
<dbReference type="PANTHER" id="PTHR11592:SF78">
    <property type="entry name" value="GLUTATHIONE PEROXIDASE"/>
    <property type="match status" value="1"/>
</dbReference>
<comment type="similarity">
    <text evidence="1 4">Belongs to the glutathione peroxidase family.</text>
</comment>